<dbReference type="SMART" id="SM00369">
    <property type="entry name" value="LRR_TYP"/>
    <property type="match status" value="3"/>
</dbReference>
<dbReference type="PANTHER" id="PTHR48007">
    <property type="entry name" value="LEUCINE-RICH REPEAT RECEPTOR-LIKE PROTEIN KINASE PXC1"/>
    <property type="match status" value="1"/>
</dbReference>
<dbReference type="AlphaFoldDB" id="A0A8T0L0G1"/>
<feature type="chain" id="PRO_5035830763" evidence="12">
    <location>
        <begin position="19"/>
        <end position="666"/>
    </location>
</feature>
<feature type="signal peptide" evidence="12">
    <location>
        <begin position="1"/>
        <end position="18"/>
    </location>
</feature>
<evidence type="ECO:0000256" key="12">
    <source>
        <dbReference type="SAM" id="SignalP"/>
    </source>
</evidence>
<dbReference type="Pfam" id="PF07714">
    <property type="entry name" value="PK_Tyr_Ser-Thr"/>
    <property type="match status" value="1"/>
</dbReference>
<dbReference type="PROSITE" id="PS50011">
    <property type="entry name" value="PROTEIN_KINASE_DOM"/>
    <property type="match status" value="1"/>
</dbReference>
<evidence type="ECO:0000256" key="9">
    <source>
        <dbReference type="ARBA" id="ARBA00023136"/>
    </source>
</evidence>
<comment type="caution">
    <text evidence="14">The sequence shown here is derived from an EMBL/GenBank/DDBJ whole genome shotgun (WGS) entry which is preliminary data.</text>
</comment>
<dbReference type="GO" id="GO:0004672">
    <property type="term" value="F:protein kinase activity"/>
    <property type="evidence" value="ECO:0007669"/>
    <property type="project" value="InterPro"/>
</dbReference>
<dbReference type="SUPFAM" id="SSF56112">
    <property type="entry name" value="Protein kinase-like (PK-like)"/>
    <property type="match status" value="1"/>
</dbReference>
<dbReference type="EMBL" id="JABFOF010000002">
    <property type="protein sequence ID" value="KAG2404598.1"/>
    <property type="molecule type" value="Genomic_DNA"/>
</dbReference>
<dbReference type="PRINTS" id="PR00019">
    <property type="entry name" value="LEURICHRPT"/>
</dbReference>
<dbReference type="GO" id="GO:0016020">
    <property type="term" value="C:membrane"/>
    <property type="evidence" value="ECO:0007669"/>
    <property type="project" value="UniProtKB-SubCell"/>
</dbReference>
<evidence type="ECO:0000256" key="6">
    <source>
        <dbReference type="ARBA" id="ARBA00022729"/>
    </source>
</evidence>
<dbReference type="FunFam" id="3.80.10.10:FF:000722">
    <property type="entry name" value="Leucine-rich repeat receptor-like protein kinase"/>
    <property type="match status" value="1"/>
</dbReference>
<sequence length="666" mass="72199">MTVTLFIFLLFFFRPVFALSSDGIALLTLKSAVDAFSAAAFSNWNDADATPCRWSGITCANISGQLEPRVIGVTISGRGLRGYLPSELGTLLYLRRLNLHTNALRGAIPAHLFNATALHSVFLHGNNLSGTLPPSVCTLPRLENLDLSDNALSGAVPDTLRNCSQLQRLILARNKFSGVIPASPWPELKNLVQLDLSSNLLEGSIPDELGELKTLTGTLNLSFNHLSGKIPKSLGNLPVTVSFDLRNNDLNGEIPQTGSFSNQGPTAFLNNPNLCGFPLQKPCTGSAPSELGRGPSSRGPSAHRSAKGLSPGLIILISVADAAGVALIGLVGVYVYWKRKGKSNRCSCTLKRKFGGENEKASLCCWCNGMKSDDSEVEEVEKEEGEGGKGEGDLVAIDKGFNFELDELLRASAYVLGKSGLGIVYKVVLGNGVPVAVRRLGEGGEQRYKEFAAEVQAIGKVKHPNIVKLRAYYWAPDEKLLISDFISNGNLATALRDLWDNGTKMFLSYHKLRRPYFLKLISITGNNPSSGGFMGGALSYLKPSQTERTNNYKAPEARVPGCRPTQKWDVYSFGVVLLELLTGKSPDSSLAASTSMEVPDLVRWVRKGFEQESPLSEMVDPSMLHEVQAKKEVLAVFHVALQCTEGDPEIRSRMKTVSENLERIGS</sequence>
<feature type="domain" description="Protein kinase" evidence="13">
    <location>
        <begin position="410"/>
        <end position="664"/>
    </location>
</feature>
<dbReference type="Pfam" id="PF00560">
    <property type="entry name" value="LRR_1"/>
    <property type="match status" value="2"/>
</dbReference>
<dbReference type="Proteomes" id="UP000743370">
    <property type="component" value="Unassembled WGS sequence"/>
</dbReference>
<gene>
    <name evidence="14" type="ORF">HKW66_Vig0115200</name>
</gene>
<evidence type="ECO:0000256" key="2">
    <source>
        <dbReference type="ARBA" id="ARBA00009592"/>
    </source>
</evidence>
<comment type="subcellular location">
    <subcellularLocation>
        <location evidence="1">Membrane</location>
        <topology evidence="1">Single-pass type I membrane protein</topology>
    </subcellularLocation>
</comment>
<dbReference type="InterPro" id="IPR032675">
    <property type="entry name" value="LRR_dom_sf"/>
</dbReference>
<dbReference type="FunFam" id="3.80.10.10:FF:000275">
    <property type="entry name" value="Leucine-rich repeat receptor-like protein kinase"/>
    <property type="match status" value="1"/>
</dbReference>
<evidence type="ECO:0000256" key="7">
    <source>
        <dbReference type="ARBA" id="ARBA00022737"/>
    </source>
</evidence>
<keyword evidence="5 11" id="KW-0812">Transmembrane</keyword>
<dbReference type="InterPro" id="IPR000719">
    <property type="entry name" value="Prot_kinase_dom"/>
</dbReference>
<organism evidence="14 15">
    <name type="scientific">Phaseolus angularis</name>
    <name type="common">Azuki bean</name>
    <name type="synonym">Vigna angularis</name>
    <dbReference type="NCBI Taxonomy" id="3914"/>
    <lineage>
        <taxon>Eukaryota</taxon>
        <taxon>Viridiplantae</taxon>
        <taxon>Streptophyta</taxon>
        <taxon>Embryophyta</taxon>
        <taxon>Tracheophyta</taxon>
        <taxon>Spermatophyta</taxon>
        <taxon>Magnoliopsida</taxon>
        <taxon>eudicotyledons</taxon>
        <taxon>Gunneridae</taxon>
        <taxon>Pentapetalae</taxon>
        <taxon>rosids</taxon>
        <taxon>fabids</taxon>
        <taxon>Fabales</taxon>
        <taxon>Fabaceae</taxon>
        <taxon>Papilionoideae</taxon>
        <taxon>50 kb inversion clade</taxon>
        <taxon>NPAAA clade</taxon>
        <taxon>indigoferoid/millettioid clade</taxon>
        <taxon>Phaseoleae</taxon>
        <taxon>Vigna</taxon>
    </lineage>
</organism>
<evidence type="ECO:0000313" key="14">
    <source>
        <dbReference type="EMBL" id="KAG2404598.1"/>
    </source>
</evidence>
<evidence type="ECO:0000256" key="10">
    <source>
        <dbReference type="ARBA" id="ARBA00023180"/>
    </source>
</evidence>
<protein>
    <submittedName>
        <fullName evidence="14">Receptor protein</fullName>
    </submittedName>
</protein>
<evidence type="ECO:0000256" key="3">
    <source>
        <dbReference type="ARBA" id="ARBA00022553"/>
    </source>
</evidence>
<evidence type="ECO:0000259" key="13">
    <source>
        <dbReference type="PROSITE" id="PS50011"/>
    </source>
</evidence>
<evidence type="ECO:0000256" key="11">
    <source>
        <dbReference type="SAM" id="Phobius"/>
    </source>
</evidence>
<dbReference type="InterPro" id="IPR011009">
    <property type="entry name" value="Kinase-like_dom_sf"/>
</dbReference>
<evidence type="ECO:0000313" key="15">
    <source>
        <dbReference type="Proteomes" id="UP000743370"/>
    </source>
</evidence>
<keyword evidence="14" id="KW-0675">Receptor</keyword>
<dbReference type="Gene3D" id="3.30.200.20">
    <property type="entry name" value="Phosphorylase Kinase, domain 1"/>
    <property type="match status" value="1"/>
</dbReference>
<dbReference type="PANTHER" id="PTHR48007:SF36">
    <property type="entry name" value="RECEPTOR PROTEIN KINASE-LIKE PROTEIN ZAR1"/>
    <property type="match status" value="1"/>
</dbReference>
<keyword evidence="4" id="KW-0433">Leucine-rich repeat</keyword>
<dbReference type="SUPFAM" id="SSF52058">
    <property type="entry name" value="L domain-like"/>
    <property type="match status" value="1"/>
</dbReference>
<dbReference type="Gene3D" id="3.80.10.10">
    <property type="entry name" value="Ribonuclease Inhibitor"/>
    <property type="match status" value="2"/>
</dbReference>
<reference evidence="14 15" key="1">
    <citation type="submission" date="2020-05" db="EMBL/GenBank/DDBJ databases">
        <title>Vigna angularis (adzuki bean) Var. LongXiaoDou No. 4 denovo assembly.</title>
        <authorList>
            <person name="Xiang H."/>
        </authorList>
    </citation>
    <scope>NUCLEOTIDE SEQUENCE [LARGE SCALE GENOMIC DNA]</scope>
    <source>
        <tissue evidence="14">Leaf</tissue>
    </source>
</reference>
<dbReference type="Pfam" id="PF08263">
    <property type="entry name" value="LRRNT_2"/>
    <property type="match status" value="1"/>
</dbReference>
<dbReference type="InterPro" id="IPR003591">
    <property type="entry name" value="Leu-rich_rpt_typical-subtyp"/>
</dbReference>
<keyword evidence="7" id="KW-0677">Repeat</keyword>
<dbReference type="InterPro" id="IPR046959">
    <property type="entry name" value="PRK1-6/SRF4-like"/>
</dbReference>
<proteinExistence type="inferred from homology"/>
<dbReference type="InterPro" id="IPR001611">
    <property type="entry name" value="Leu-rich_rpt"/>
</dbReference>
<keyword evidence="6 12" id="KW-0732">Signal</keyword>
<keyword evidence="8 11" id="KW-1133">Transmembrane helix</keyword>
<name>A0A8T0L0G1_PHAAN</name>
<evidence type="ECO:0000256" key="5">
    <source>
        <dbReference type="ARBA" id="ARBA00022692"/>
    </source>
</evidence>
<keyword evidence="3" id="KW-0597">Phosphoprotein</keyword>
<dbReference type="FunFam" id="3.30.200.20:FF:000467">
    <property type="entry name" value="Leucine-rich repeat receptor-like protein kinase"/>
    <property type="match status" value="1"/>
</dbReference>
<feature type="transmembrane region" description="Helical" evidence="11">
    <location>
        <begin position="313"/>
        <end position="337"/>
    </location>
</feature>
<dbReference type="InterPro" id="IPR013210">
    <property type="entry name" value="LRR_N_plant-typ"/>
</dbReference>
<dbReference type="Gene3D" id="1.10.510.10">
    <property type="entry name" value="Transferase(Phosphotransferase) domain 1"/>
    <property type="match status" value="1"/>
</dbReference>
<keyword evidence="10" id="KW-0325">Glycoprotein</keyword>
<dbReference type="GO" id="GO:0005524">
    <property type="term" value="F:ATP binding"/>
    <property type="evidence" value="ECO:0007669"/>
    <property type="project" value="InterPro"/>
</dbReference>
<accession>A0A8T0L0G1</accession>
<dbReference type="InterPro" id="IPR001245">
    <property type="entry name" value="Ser-Thr/Tyr_kinase_cat_dom"/>
</dbReference>
<keyword evidence="9 11" id="KW-0472">Membrane</keyword>
<evidence type="ECO:0000256" key="4">
    <source>
        <dbReference type="ARBA" id="ARBA00022614"/>
    </source>
</evidence>
<evidence type="ECO:0000256" key="8">
    <source>
        <dbReference type="ARBA" id="ARBA00022989"/>
    </source>
</evidence>
<comment type="similarity">
    <text evidence="2">Belongs to the RLP family.</text>
</comment>
<dbReference type="Pfam" id="PF13855">
    <property type="entry name" value="LRR_8"/>
    <property type="match status" value="1"/>
</dbReference>
<evidence type="ECO:0000256" key="1">
    <source>
        <dbReference type="ARBA" id="ARBA00004479"/>
    </source>
</evidence>